<dbReference type="Pfam" id="PF13091">
    <property type="entry name" value="PLDc_2"/>
    <property type="match status" value="1"/>
</dbReference>
<dbReference type="CDD" id="cd09132">
    <property type="entry name" value="PLDc_unchar4"/>
    <property type="match status" value="1"/>
</dbReference>
<evidence type="ECO:0000313" key="3">
    <source>
        <dbReference type="Proteomes" id="UP000295151"/>
    </source>
</evidence>
<dbReference type="Proteomes" id="UP000295151">
    <property type="component" value="Unassembled WGS sequence"/>
</dbReference>
<evidence type="ECO:0000259" key="1">
    <source>
        <dbReference type="PROSITE" id="PS50035"/>
    </source>
</evidence>
<comment type="caution">
    <text evidence="2">The sequence shown here is derived from an EMBL/GenBank/DDBJ whole genome shotgun (WGS) entry which is preliminary data.</text>
</comment>
<dbReference type="GO" id="GO:0006793">
    <property type="term" value="P:phosphorus metabolic process"/>
    <property type="evidence" value="ECO:0007669"/>
    <property type="project" value="UniProtKB-ARBA"/>
</dbReference>
<sequence length="276" mass="28678">MNRSVGEGELAPRGDVSDRVALIGLAFAERWGSNRLLGVLDRIAAGMSRDILLATAHSGEYADSVGALDAAIESSGRPQNESLALLRGVAAGYIRGSNSVRVDLVWSGPSSHRVPVRSTAQVLTDVVAAAQSDVLLMTYSAREYRPLLAALRGACVRGVTVTVVVETLQGAGGAIVGMEPATAFLGVPGVELWHWPASERTESGAKMHAKLAVADRRILFVSSANLTQAGVAKNVEAGLLVTGGTAPQRAVEHVAQLQASGTLRRLQVGEPGMAVG</sequence>
<organism evidence="2 3">
    <name type="scientific">Kribbella voronezhensis</name>
    <dbReference type="NCBI Taxonomy" id="2512212"/>
    <lineage>
        <taxon>Bacteria</taxon>
        <taxon>Bacillati</taxon>
        <taxon>Actinomycetota</taxon>
        <taxon>Actinomycetes</taxon>
        <taxon>Propionibacteriales</taxon>
        <taxon>Kribbellaceae</taxon>
        <taxon>Kribbella</taxon>
    </lineage>
</organism>
<gene>
    <name evidence="2" type="ORF">EV138_5610</name>
</gene>
<reference evidence="2 3" key="1">
    <citation type="submission" date="2019-03" db="EMBL/GenBank/DDBJ databases">
        <title>Genomic Encyclopedia of Type Strains, Phase III (KMG-III): the genomes of soil and plant-associated and newly described type strains.</title>
        <authorList>
            <person name="Whitman W."/>
        </authorList>
    </citation>
    <scope>NUCLEOTIDE SEQUENCE [LARGE SCALE GENOMIC DNA]</scope>
    <source>
        <strain evidence="2 3">VKM Ac-2575</strain>
    </source>
</reference>
<keyword evidence="3" id="KW-1185">Reference proteome</keyword>
<proteinExistence type="predicted"/>
<dbReference type="InterPro" id="IPR047955">
    <property type="entry name" value="DrmC-like"/>
</dbReference>
<dbReference type="NCBIfam" id="NF038319">
    <property type="entry name" value="DISARM_DrmC_I"/>
    <property type="match status" value="1"/>
</dbReference>
<protein>
    <submittedName>
        <fullName evidence="2">Phospholipase D-like protein</fullName>
    </submittedName>
</protein>
<evidence type="ECO:0000313" key="2">
    <source>
        <dbReference type="EMBL" id="TDU83150.1"/>
    </source>
</evidence>
<dbReference type="EMBL" id="SOCE01000002">
    <property type="protein sequence ID" value="TDU83150.1"/>
    <property type="molecule type" value="Genomic_DNA"/>
</dbReference>
<name>A0A4R7SV28_9ACTN</name>
<dbReference type="GO" id="GO:0003824">
    <property type="term" value="F:catalytic activity"/>
    <property type="evidence" value="ECO:0007669"/>
    <property type="project" value="InterPro"/>
</dbReference>
<dbReference type="PROSITE" id="PS50035">
    <property type="entry name" value="PLD"/>
    <property type="match status" value="1"/>
</dbReference>
<dbReference type="InterPro" id="IPR025202">
    <property type="entry name" value="PLD-like_dom"/>
</dbReference>
<dbReference type="AlphaFoldDB" id="A0A4R7SV28"/>
<accession>A0A4R7SV28</accession>
<dbReference type="Gene3D" id="3.30.870.10">
    <property type="entry name" value="Endonuclease Chain A"/>
    <property type="match status" value="1"/>
</dbReference>
<dbReference type="SUPFAM" id="SSF56024">
    <property type="entry name" value="Phospholipase D/nuclease"/>
    <property type="match status" value="1"/>
</dbReference>
<feature type="domain" description="PLD phosphodiesterase" evidence="1">
    <location>
        <begin position="203"/>
        <end position="230"/>
    </location>
</feature>
<dbReference type="InterPro" id="IPR001736">
    <property type="entry name" value="PLipase_D/transphosphatidylase"/>
</dbReference>